<dbReference type="CDD" id="cd01614">
    <property type="entry name" value="EutN_CcmL"/>
    <property type="match status" value="1"/>
</dbReference>
<comment type="subcellular location">
    <subcellularLocation>
        <location evidence="1">Carboxysome</location>
    </subcellularLocation>
</comment>
<gene>
    <name evidence="4" type="ORF">K5V21_02300</name>
</gene>
<dbReference type="RefSeq" id="WP_204595424.1">
    <property type="nucleotide sequence ID" value="NZ_JAFBDA010000012.1"/>
</dbReference>
<sequence>MEIGRVVGNLWATRKDEKLSGQRFLVVKILESKDTVKNGLYVACDSVGAGNGDLVLITKGGAARQAVGSKDVPIDATIVGIIDSLDIDDE</sequence>
<proteinExistence type="predicted"/>
<keyword evidence="3" id="KW-1283">Bacterial microcompartment</keyword>
<comment type="caution">
    <text evidence="4">The sequence shown here is derived from an EMBL/GenBank/DDBJ whole genome shotgun (WGS) entry which is preliminary data.</text>
</comment>
<reference evidence="4 5" key="1">
    <citation type="journal article" date="2021" name="Cell Host Microbe">
        <title>in vivo commensal control of Clostridioides difficile virulence.</title>
        <authorList>
            <person name="Girinathan B.P."/>
            <person name="Dibenedetto N."/>
            <person name="Worley J.N."/>
            <person name="Peltier J."/>
            <person name="Arrieta-Ortiz M.L."/>
            <person name="Rupa Christinal Immanuel S."/>
            <person name="Lavin R."/>
            <person name="Delaney M.L."/>
            <person name="Cummins C."/>
            <person name="Hoffmann M."/>
            <person name="Luo Y."/>
            <person name="Gonzalez-Escalona N."/>
            <person name="Allard M."/>
            <person name="Onderdonk A.B."/>
            <person name="Gerber G.K."/>
            <person name="Sonenshein A.L."/>
            <person name="Baliga N."/>
            <person name="Dupuy B."/>
            <person name="Bry L."/>
        </authorList>
    </citation>
    <scope>NUCLEOTIDE SEQUENCE [LARGE SCALE GENOMIC DNA]</scope>
    <source>
        <strain evidence="4 5">DSM 599</strain>
    </source>
</reference>
<dbReference type="InterPro" id="IPR004992">
    <property type="entry name" value="EutN_CcmL"/>
</dbReference>
<organism evidence="4 5">
    <name type="scientific">Clostridium sardiniense</name>
    <name type="common">Clostridium absonum</name>
    <dbReference type="NCBI Taxonomy" id="29369"/>
    <lineage>
        <taxon>Bacteria</taxon>
        <taxon>Bacillati</taxon>
        <taxon>Bacillota</taxon>
        <taxon>Clostridia</taxon>
        <taxon>Eubacteriales</taxon>
        <taxon>Clostridiaceae</taxon>
        <taxon>Clostridium</taxon>
    </lineage>
</organism>
<evidence type="ECO:0000256" key="1">
    <source>
        <dbReference type="ARBA" id="ARBA00023587"/>
    </source>
</evidence>
<dbReference type="SUPFAM" id="SSF159133">
    <property type="entry name" value="EutN/CcmL-like"/>
    <property type="match status" value="1"/>
</dbReference>
<dbReference type="PROSITE" id="PS51932">
    <property type="entry name" value="BMV"/>
    <property type="match status" value="1"/>
</dbReference>
<name>A0ABS7KUM7_CLOSR</name>
<evidence type="ECO:0000256" key="3">
    <source>
        <dbReference type="ARBA" id="ARBA00024446"/>
    </source>
</evidence>
<protein>
    <submittedName>
        <fullName evidence="4">EutN/CcmL family microcompartment protein</fullName>
    </submittedName>
</protein>
<keyword evidence="5" id="KW-1185">Reference proteome</keyword>
<evidence type="ECO:0000313" key="5">
    <source>
        <dbReference type="Proteomes" id="UP001299068"/>
    </source>
</evidence>
<dbReference type="InterPro" id="IPR036677">
    <property type="entry name" value="EutN_CcmL_sf"/>
</dbReference>
<dbReference type="Proteomes" id="UP001299068">
    <property type="component" value="Unassembled WGS sequence"/>
</dbReference>
<dbReference type="EMBL" id="JAIKTU010000002">
    <property type="protein sequence ID" value="MBY0754277.1"/>
    <property type="molecule type" value="Genomic_DNA"/>
</dbReference>
<dbReference type="PANTHER" id="PTHR36539">
    <property type="entry name" value="ETHANOLAMINE UTILIZATION PROTEIN EUTN"/>
    <property type="match status" value="1"/>
</dbReference>
<keyword evidence="2" id="KW-1282">Carboxysome</keyword>
<evidence type="ECO:0000313" key="4">
    <source>
        <dbReference type="EMBL" id="MBY0754277.1"/>
    </source>
</evidence>
<dbReference type="Gene3D" id="2.40.50.220">
    <property type="entry name" value="EutN/Ccml"/>
    <property type="match status" value="1"/>
</dbReference>
<evidence type="ECO:0000256" key="2">
    <source>
        <dbReference type="ARBA" id="ARBA00023669"/>
    </source>
</evidence>
<dbReference type="Pfam" id="PF03319">
    <property type="entry name" value="EutN_CcmL"/>
    <property type="match status" value="1"/>
</dbReference>
<accession>A0ABS7KUM7</accession>